<protein>
    <submittedName>
        <fullName evidence="4">VanZ family protein</fullName>
    </submittedName>
</protein>
<dbReference type="InterPro" id="IPR006976">
    <property type="entry name" value="VanZ-like"/>
</dbReference>
<dbReference type="NCBIfam" id="NF037970">
    <property type="entry name" value="vanZ_1"/>
    <property type="match status" value="1"/>
</dbReference>
<dbReference type="OrthoDB" id="8967919at2"/>
<comment type="caution">
    <text evidence="4">The sequence shown here is derived from an EMBL/GenBank/DDBJ whole genome shotgun (WGS) entry which is preliminary data.</text>
</comment>
<sequence>MNRYLALALLIAALLAGTAMPGDLKAEIEGQLWQTIPWSATAHFVLFALIALCPVYGRGAWTVMRIFALALLLAMVTELLQSLIPGRHPLVRDVFIDLSGTCIGVLLRTVMQSSPSKGA</sequence>
<evidence type="ECO:0000256" key="1">
    <source>
        <dbReference type="SAM" id="Phobius"/>
    </source>
</evidence>
<evidence type="ECO:0000256" key="2">
    <source>
        <dbReference type="SAM" id="SignalP"/>
    </source>
</evidence>
<feature type="chain" id="PRO_5021939183" evidence="2">
    <location>
        <begin position="22"/>
        <end position="119"/>
    </location>
</feature>
<evidence type="ECO:0000313" key="4">
    <source>
        <dbReference type="EMBL" id="TWO72284.1"/>
    </source>
</evidence>
<dbReference type="EMBL" id="VOBQ01000004">
    <property type="protein sequence ID" value="TWO72284.1"/>
    <property type="molecule type" value="Genomic_DNA"/>
</dbReference>
<keyword evidence="1" id="KW-0812">Transmembrane</keyword>
<keyword evidence="2" id="KW-0732">Signal</keyword>
<feature type="signal peptide" evidence="2">
    <location>
        <begin position="1"/>
        <end position="21"/>
    </location>
</feature>
<keyword evidence="5" id="KW-1185">Reference proteome</keyword>
<evidence type="ECO:0000313" key="5">
    <source>
        <dbReference type="Proteomes" id="UP000318199"/>
    </source>
</evidence>
<reference evidence="4 5" key="1">
    <citation type="submission" date="2019-07" db="EMBL/GenBank/DDBJ databases">
        <title>Caenimonas sedimenti sp. nov., isolated from activated sludge.</title>
        <authorList>
            <person name="Xu J."/>
        </authorList>
    </citation>
    <scope>NUCLEOTIDE SEQUENCE [LARGE SCALE GENOMIC DNA]</scope>
    <source>
        <strain evidence="4 5">HX-9-20</strain>
    </source>
</reference>
<evidence type="ECO:0000259" key="3">
    <source>
        <dbReference type="Pfam" id="PF04892"/>
    </source>
</evidence>
<organism evidence="4 5">
    <name type="scientific">Caenimonas sedimenti</name>
    <dbReference type="NCBI Taxonomy" id="2596921"/>
    <lineage>
        <taxon>Bacteria</taxon>
        <taxon>Pseudomonadati</taxon>
        <taxon>Pseudomonadota</taxon>
        <taxon>Betaproteobacteria</taxon>
        <taxon>Burkholderiales</taxon>
        <taxon>Comamonadaceae</taxon>
        <taxon>Caenimonas</taxon>
    </lineage>
</organism>
<dbReference type="AlphaFoldDB" id="A0A562ZVS4"/>
<feature type="transmembrane region" description="Helical" evidence="1">
    <location>
        <begin position="63"/>
        <end position="84"/>
    </location>
</feature>
<keyword evidence="1" id="KW-0472">Membrane</keyword>
<feature type="transmembrane region" description="Helical" evidence="1">
    <location>
        <begin position="37"/>
        <end position="56"/>
    </location>
</feature>
<accession>A0A562ZVS4</accession>
<dbReference type="Pfam" id="PF04892">
    <property type="entry name" value="VanZ"/>
    <property type="match status" value="1"/>
</dbReference>
<dbReference type="Proteomes" id="UP000318199">
    <property type="component" value="Unassembled WGS sequence"/>
</dbReference>
<gene>
    <name evidence="4" type="ORF">FN976_06150</name>
</gene>
<name>A0A562ZVS4_9BURK</name>
<dbReference type="RefSeq" id="WP_145892054.1">
    <property type="nucleotide sequence ID" value="NZ_VOBQ01000004.1"/>
</dbReference>
<proteinExistence type="predicted"/>
<feature type="domain" description="VanZ-like" evidence="3">
    <location>
        <begin position="38"/>
        <end position="109"/>
    </location>
</feature>
<keyword evidence="1" id="KW-1133">Transmembrane helix</keyword>